<dbReference type="InterPro" id="IPR056672">
    <property type="entry name" value="DUF7770"/>
</dbReference>
<sequence>MDVAAITSYITTNGNWGHNGFQAPNTSRYHLRNSRVNFIAHANPENQGEDGQPPTNHWMMILVTVDASPVHIDVIPAGESSPAMLVIEHQELQTIDRAYVVPLGVKERTTVADIHLVIIQKGRDR</sequence>
<feature type="domain" description="DUF7770" evidence="1">
    <location>
        <begin position="36"/>
        <end position="125"/>
    </location>
</feature>
<dbReference type="STRING" id="1051891.A0A0C3M438"/>
<proteinExistence type="predicted"/>
<dbReference type="AlphaFoldDB" id="A0A0C3M438"/>
<accession>A0A0C3M438</accession>
<dbReference type="OrthoDB" id="3527137at2759"/>
<reference evidence="2 3" key="1">
    <citation type="submission" date="2014-04" db="EMBL/GenBank/DDBJ databases">
        <authorList>
            <consortium name="DOE Joint Genome Institute"/>
            <person name="Kuo A."/>
            <person name="Girlanda M."/>
            <person name="Perotto S."/>
            <person name="Kohler A."/>
            <person name="Nagy L.G."/>
            <person name="Floudas D."/>
            <person name="Copeland A."/>
            <person name="Barry K.W."/>
            <person name="Cichocki N."/>
            <person name="Veneault-Fourrey C."/>
            <person name="LaButti K."/>
            <person name="Lindquist E.A."/>
            <person name="Lipzen A."/>
            <person name="Lundell T."/>
            <person name="Morin E."/>
            <person name="Murat C."/>
            <person name="Sun H."/>
            <person name="Tunlid A."/>
            <person name="Henrissat B."/>
            <person name="Grigoriev I.V."/>
            <person name="Hibbett D.S."/>
            <person name="Martin F."/>
            <person name="Nordberg H.P."/>
            <person name="Cantor M.N."/>
            <person name="Hua S.X."/>
        </authorList>
    </citation>
    <scope>NUCLEOTIDE SEQUENCE [LARGE SCALE GENOMIC DNA]</scope>
    <source>
        <strain evidence="2 3">MUT 4182</strain>
    </source>
</reference>
<evidence type="ECO:0000313" key="3">
    <source>
        <dbReference type="Proteomes" id="UP000054248"/>
    </source>
</evidence>
<organism evidence="2 3">
    <name type="scientific">Tulasnella calospora MUT 4182</name>
    <dbReference type="NCBI Taxonomy" id="1051891"/>
    <lineage>
        <taxon>Eukaryota</taxon>
        <taxon>Fungi</taxon>
        <taxon>Dikarya</taxon>
        <taxon>Basidiomycota</taxon>
        <taxon>Agaricomycotina</taxon>
        <taxon>Agaricomycetes</taxon>
        <taxon>Cantharellales</taxon>
        <taxon>Tulasnellaceae</taxon>
        <taxon>Tulasnella</taxon>
    </lineage>
</organism>
<reference evidence="3" key="2">
    <citation type="submission" date="2015-01" db="EMBL/GenBank/DDBJ databases">
        <title>Evolutionary Origins and Diversification of the Mycorrhizal Mutualists.</title>
        <authorList>
            <consortium name="DOE Joint Genome Institute"/>
            <consortium name="Mycorrhizal Genomics Consortium"/>
            <person name="Kohler A."/>
            <person name="Kuo A."/>
            <person name="Nagy L.G."/>
            <person name="Floudas D."/>
            <person name="Copeland A."/>
            <person name="Barry K.W."/>
            <person name="Cichocki N."/>
            <person name="Veneault-Fourrey C."/>
            <person name="LaButti K."/>
            <person name="Lindquist E.A."/>
            <person name="Lipzen A."/>
            <person name="Lundell T."/>
            <person name="Morin E."/>
            <person name="Murat C."/>
            <person name="Riley R."/>
            <person name="Ohm R."/>
            <person name="Sun H."/>
            <person name="Tunlid A."/>
            <person name="Henrissat B."/>
            <person name="Grigoriev I.V."/>
            <person name="Hibbett D.S."/>
            <person name="Martin F."/>
        </authorList>
    </citation>
    <scope>NUCLEOTIDE SEQUENCE [LARGE SCALE GENOMIC DNA]</scope>
    <source>
        <strain evidence="3">MUT 4182</strain>
    </source>
</reference>
<evidence type="ECO:0000313" key="2">
    <source>
        <dbReference type="EMBL" id="KIO28417.1"/>
    </source>
</evidence>
<dbReference type="Pfam" id="PF24968">
    <property type="entry name" value="DUF7770"/>
    <property type="match status" value="1"/>
</dbReference>
<protein>
    <recommendedName>
        <fullName evidence="1">DUF7770 domain-containing protein</fullName>
    </recommendedName>
</protein>
<keyword evidence="3" id="KW-1185">Reference proteome</keyword>
<dbReference type="EMBL" id="KN822995">
    <property type="protein sequence ID" value="KIO28417.1"/>
    <property type="molecule type" value="Genomic_DNA"/>
</dbReference>
<dbReference type="Proteomes" id="UP000054248">
    <property type="component" value="Unassembled WGS sequence"/>
</dbReference>
<gene>
    <name evidence="2" type="ORF">M407DRAFT_6822</name>
</gene>
<dbReference type="HOGENOM" id="CLU_162873_0_0_1"/>
<name>A0A0C3M438_9AGAM</name>
<evidence type="ECO:0000259" key="1">
    <source>
        <dbReference type="Pfam" id="PF24968"/>
    </source>
</evidence>